<dbReference type="AlphaFoldDB" id="A0A2V0RIU0"/>
<sequence length="542" mass="58452">MTNSSQPCDPSSRSWLQLLCQLWHSCWEHPPSRHGTRNTSLSEPLLPRSQMSGRRQASPETCGHSSTMSAPVVPPSARSMQRQPKLSLKSTTLRSALQTRSVTTPSSTAPLPSWTFSNLTSTASHSAPRPSLQGQRTKSSARSSLRRPSPVPARRNSPSSTPQAPHSRRVSGLPLPRPRALASRASLTVPSSVVPLPGSSIFTQSQECATFGGCIEESFSSVNGSRIQTKKQTACLGISSGVKLSSTWMRQGGSGRGWIRKTHGLVARKRLGDYDIPPLRPETGRSQSVCQHSNSFSFTFTPAQLSALQRGWMEEGSRLTKLKQSSTAAALSIPTIKLSNNLKDIPIHTIYTTASGLSRGPSLATVKEPLLLTRTDELPPTPISGSPTSTATCPSSPRSVSTLDCISSDALTSSTECDPPPHPRPRTYPGRMPTSISRTPTLPMTHPAPLYFQGKKPILPTLKVPSVTPPVTPALKQPSTKQSSIIPEIWDCDEYWTTYDGGKSARLKLTAQLAAESAYRGSVPAVDSARNPLNDWQDMSSL</sequence>
<feature type="compositionally biased region" description="Polar residues" evidence="1">
    <location>
        <begin position="49"/>
        <end position="69"/>
    </location>
</feature>
<feature type="region of interest" description="Disordered" evidence="1">
    <location>
        <begin position="31"/>
        <end position="177"/>
    </location>
</feature>
<comment type="caution">
    <text evidence="2">The sequence shown here is derived from an EMBL/GenBank/DDBJ whole genome shotgun (WGS) entry which is preliminary data.</text>
</comment>
<proteinExistence type="predicted"/>
<feature type="compositionally biased region" description="Polar residues" evidence="1">
    <location>
        <begin position="400"/>
        <end position="416"/>
    </location>
</feature>
<protein>
    <submittedName>
        <fullName evidence="2">Uncharacterized protein</fullName>
    </submittedName>
</protein>
<accession>A0A2V0RIU0</accession>
<feature type="compositionally biased region" description="Low complexity" evidence="1">
    <location>
        <begin position="140"/>
        <end position="155"/>
    </location>
</feature>
<dbReference type="EMBL" id="BDQD01000133">
    <property type="protein sequence ID" value="GBH22698.1"/>
    <property type="molecule type" value="Genomic_RNA"/>
</dbReference>
<feature type="compositionally biased region" description="Low complexity" evidence="1">
    <location>
        <begin position="383"/>
        <end position="399"/>
    </location>
</feature>
<evidence type="ECO:0000313" key="2">
    <source>
        <dbReference type="EMBL" id="GBH22698.1"/>
    </source>
</evidence>
<reference evidence="2" key="1">
    <citation type="submission" date="2017-04" db="EMBL/GenBank/DDBJ databases">
        <title>Unveiling RNA virosphere associated with marine microorganisms.</title>
        <authorList>
            <person name="Urayama S."/>
            <person name="Takaki Y."/>
            <person name="Nishi S."/>
            <person name="Yoshida Y."/>
            <person name="Deguchi S."/>
            <person name="Takai K."/>
            <person name="Nunoura T."/>
        </authorList>
    </citation>
    <scope>NUCLEOTIDE SEQUENCE</scope>
</reference>
<feature type="region of interest" description="Disordered" evidence="1">
    <location>
        <begin position="520"/>
        <end position="542"/>
    </location>
</feature>
<feature type="region of interest" description="Disordered" evidence="1">
    <location>
        <begin position="375"/>
        <end position="442"/>
    </location>
</feature>
<organism evidence="2">
    <name type="scientific">viral metagenome</name>
    <dbReference type="NCBI Taxonomy" id="1070528"/>
    <lineage>
        <taxon>unclassified sequences</taxon>
        <taxon>metagenomes</taxon>
        <taxon>organismal metagenomes</taxon>
    </lineage>
</organism>
<name>A0A2V0RIU0_9ZZZZ</name>
<feature type="compositionally biased region" description="Polar residues" evidence="1">
    <location>
        <begin position="78"/>
        <end position="125"/>
    </location>
</feature>
<evidence type="ECO:0000256" key="1">
    <source>
        <dbReference type="SAM" id="MobiDB-lite"/>
    </source>
</evidence>